<dbReference type="Proteomes" id="UP000680304">
    <property type="component" value="Unassembled WGS sequence"/>
</dbReference>
<comment type="pathway">
    <text evidence="1">Amino-acid biosynthesis; L-tryptophan biosynthesis; L-tryptophan from chorismate: step 5/5.</text>
</comment>
<comment type="similarity">
    <text evidence="9">Belongs to the TrpA family.</text>
</comment>
<dbReference type="InterPro" id="IPR011060">
    <property type="entry name" value="RibuloseP-bd_barrel"/>
</dbReference>
<reference evidence="10 11" key="1">
    <citation type="submission" date="2021-04" db="EMBL/GenBank/DDBJ databases">
        <title>Draft genome sequence of Paenibacillus cisolokensis, LC2-13A.</title>
        <authorList>
            <person name="Uke A."/>
            <person name="Chhe C."/>
            <person name="Baramee S."/>
            <person name="Kosugi A."/>
        </authorList>
    </citation>
    <scope>NUCLEOTIDE SEQUENCE [LARGE SCALE GENOMIC DNA]</scope>
    <source>
        <strain evidence="10 11">LC2-13A</strain>
    </source>
</reference>
<evidence type="ECO:0000256" key="2">
    <source>
        <dbReference type="ARBA" id="ARBA00011270"/>
    </source>
</evidence>
<comment type="catalytic activity">
    <reaction evidence="8">
        <text>(1S,2R)-1-C-(indol-3-yl)glycerol 3-phosphate + L-serine = D-glyceraldehyde 3-phosphate + L-tryptophan + H2O</text>
        <dbReference type="Rhea" id="RHEA:10532"/>
        <dbReference type="ChEBI" id="CHEBI:15377"/>
        <dbReference type="ChEBI" id="CHEBI:33384"/>
        <dbReference type="ChEBI" id="CHEBI:57912"/>
        <dbReference type="ChEBI" id="CHEBI:58866"/>
        <dbReference type="ChEBI" id="CHEBI:59776"/>
        <dbReference type="EC" id="4.2.1.20"/>
    </reaction>
</comment>
<evidence type="ECO:0000256" key="5">
    <source>
        <dbReference type="ARBA" id="ARBA00022822"/>
    </source>
</evidence>
<sequence length="268" mass="29017">MSRNNKEAWEAAKSRGEALLIGYLVAGDPTPAESLAIVDESVEAGIDIVEMGIPSRSPKLDGAVIKRGHERALAGGIGTEDSFMAYWTAARRRLSVPIWAMGYKRDVLDTNLYRKLAEGGMVDALVLPDCTPEELISLQDRIGPYGVDVVRFVNSEMDEAAIRQVCRGATVIYAQSYAGTTGDPLAHVEDLSVLCERIRQHLPDGLLVAGFGLRSPQRVGQAVRSGFDGAVVGSALVARCENGEKDYLYRLVAEMKMETLRSSSEGIT</sequence>
<evidence type="ECO:0000256" key="6">
    <source>
        <dbReference type="ARBA" id="ARBA00023141"/>
    </source>
</evidence>
<dbReference type="PANTHER" id="PTHR43406">
    <property type="entry name" value="TRYPTOPHAN SYNTHASE, ALPHA CHAIN"/>
    <property type="match status" value="1"/>
</dbReference>
<keyword evidence="11" id="KW-1185">Reference proteome</keyword>
<organism evidence="10 11">
    <name type="scientific">Paenibacillus cisolokensis</name>
    <dbReference type="NCBI Taxonomy" id="1658519"/>
    <lineage>
        <taxon>Bacteria</taxon>
        <taxon>Bacillati</taxon>
        <taxon>Bacillota</taxon>
        <taxon>Bacilli</taxon>
        <taxon>Bacillales</taxon>
        <taxon>Paenibacillaceae</taxon>
        <taxon>Paenibacillus</taxon>
    </lineage>
</organism>
<keyword evidence="4" id="KW-0028">Amino-acid biosynthesis</keyword>
<dbReference type="InterPro" id="IPR002028">
    <property type="entry name" value="Trp_synthase_suA"/>
</dbReference>
<evidence type="ECO:0000313" key="11">
    <source>
        <dbReference type="Proteomes" id="UP000680304"/>
    </source>
</evidence>
<evidence type="ECO:0000256" key="8">
    <source>
        <dbReference type="ARBA" id="ARBA00049047"/>
    </source>
</evidence>
<evidence type="ECO:0000256" key="4">
    <source>
        <dbReference type="ARBA" id="ARBA00022605"/>
    </source>
</evidence>
<comment type="subunit">
    <text evidence="2">Tetramer of two alpha and two beta chains.</text>
</comment>
<evidence type="ECO:0000256" key="1">
    <source>
        <dbReference type="ARBA" id="ARBA00004733"/>
    </source>
</evidence>
<gene>
    <name evidence="10" type="primary">trpA_2</name>
    <name evidence="10" type="ORF">PACILC2_15120</name>
</gene>
<dbReference type="NCBIfam" id="TIGR00262">
    <property type="entry name" value="trpA"/>
    <property type="match status" value="1"/>
</dbReference>
<keyword evidence="5" id="KW-0822">Tryptophan biosynthesis</keyword>
<dbReference type="SUPFAM" id="SSF51366">
    <property type="entry name" value="Ribulose-phoshate binding barrel"/>
    <property type="match status" value="1"/>
</dbReference>
<dbReference type="Gene3D" id="3.20.20.70">
    <property type="entry name" value="Aldolase class I"/>
    <property type="match status" value="1"/>
</dbReference>
<comment type="caution">
    <text evidence="10">The sequence shown here is derived from an EMBL/GenBank/DDBJ whole genome shotgun (WGS) entry which is preliminary data.</text>
</comment>
<evidence type="ECO:0000256" key="3">
    <source>
        <dbReference type="ARBA" id="ARBA00012043"/>
    </source>
</evidence>
<evidence type="ECO:0000313" key="10">
    <source>
        <dbReference type="EMBL" id="GIQ62944.1"/>
    </source>
</evidence>
<dbReference type="InterPro" id="IPR013785">
    <property type="entry name" value="Aldolase_TIM"/>
</dbReference>
<dbReference type="EMBL" id="BOVJ01000049">
    <property type="protein sequence ID" value="GIQ62944.1"/>
    <property type="molecule type" value="Genomic_DNA"/>
</dbReference>
<name>A0ABQ4N474_9BACL</name>
<dbReference type="EC" id="4.2.1.20" evidence="3"/>
<keyword evidence="7" id="KW-0456">Lyase</keyword>
<keyword evidence="6" id="KW-0057">Aromatic amino acid biosynthesis</keyword>
<accession>A0ABQ4N474</accession>
<protein>
    <recommendedName>
        <fullName evidence="3">tryptophan synthase</fullName>
        <ecNumber evidence="3">4.2.1.20</ecNumber>
    </recommendedName>
</protein>
<evidence type="ECO:0000256" key="9">
    <source>
        <dbReference type="RuleBase" id="RU003662"/>
    </source>
</evidence>
<evidence type="ECO:0000256" key="7">
    <source>
        <dbReference type="ARBA" id="ARBA00023239"/>
    </source>
</evidence>
<proteinExistence type="inferred from homology"/>
<dbReference type="Pfam" id="PF00290">
    <property type="entry name" value="Trp_syntA"/>
    <property type="match status" value="1"/>
</dbReference>
<dbReference type="CDD" id="cd04724">
    <property type="entry name" value="Tryptophan_synthase_alpha"/>
    <property type="match status" value="1"/>
</dbReference>
<dbReference type="PANTHER" id="PTHR43406:SF1">
    <property type="entry name" value="TRYPTOPHAN SYNTHASE ALPHA CHAIN, CHLOROPLASTIC"/>
    <property type="match status" value="1"/>
</dbReference>